<name>A0A482VIT9_ASBVE</name>
<proteinExistence type="predicted"/>
<dbReference type="OrthoDB" id="6671444at2759"/>
<sequence length="56" mass="6527">DEAWFHLSGFINSQNYRTWSAHNPHNTIEAPLHPLKIGVWVAMSRSRIIGPIFFHE</sequence>
<gene>
    <name evidence="1" type="ORF">BDFB_015173</name>
</gene>
<dbReference type="PANTHER" id="PTHR47326">
    <property type="entry name" value="TRANSPOSABLE ELEMENT TC3 TRANSPOSASE-LIKE PROTEIN"/>
    <property type="match status" value="1"/>
</dbReference>
<dbReference type="InterPro" id="IPR036397">
    <property type="entry name" value="RNaseH_sf"/>
</dbReference>
<reference evidence="1 2" key="1">
    <citation type="submission" date="2017-03" db="EMBL/GenBank/DDBJ databases">
        <title>Genome of the blue death feigning beetle - Asbolus verrucosus.</title>
        <authorList>
            <person name="Rider S.D."/>
        </authorList>
    </citation>
    <scope>NUCLEOTIDE SEQUENCE [LARGE SCALE GENOMIC DNA]</scope>
    <source>
        <strain evidence="1">Butters</strain>
        <tissue evidence="1">Head and leg muscle</tissue>
    </source>
</reference>
<dbReference type="Gene3D" id="3.30.420.10">
    <property type="entry name" value="Ribonuclease H-like superfamily/Ribonuclease H"/>
    <property type="match status" value="1"/>
</dbReference>
<evidence type="ECO:0000313" key="2">
    <source>
        <dbReference type="Proteomes" id="UP000292052"/>
    </source>
</evidence>
<dbReference type="AlphaFoldDB" id="A0A482VIT9"/>
<dbReference type="EMBL" id="QDEB01096479">
    <property type="protein sequence ID" value="RZC32536.1"/>
    <property type="molecule type" value="Genomic_DNA"/>
</dbReference>
<dbReference type="PANTHER" id="PTHR47326:SF1">
    <property type="entry name" value="HTH PSQ-TYPE DOMAIN-CONTAINING PROTEIN"/>
    <property type="match status" value="1"/>
</dbReference>
<feature type="non-terminal residue" evidence="1">
    <location>
        <position position="56"/>
    </location>
</feature>
<accession>A0A482VIT9</accession>
<dbReference type="GO" id="GO:0003676">
    <property type="term" value="F:nucleic acid binding"/>
    <property type="evidence" value="ECO:0007669"/>
    <property type="project" value="InterPro"/>
</dbReference>
<keyword evidence="2" id="KW-1185">Reference proteome</keyword>
<comment type="caution">
    <text evidence="1">The sequence shown here is derived from an EMBL/GenBank/DDBJ whole genome shotgun (WGS) entry which is preliminary data.</text>
</comment>
<feature type="non-terminal residue" evidence="1">
    <location>
        <position position="1"/>
    </location>
</feature>
<organism evidence="1 2">
    <name type="scientific">Asbolus verrucosus</name>
    <name type="common">Desert ironclad beetle</name>
    <dbReference type="NCBI Taxonomy" id="1661398"/>
    <lineage>
        <taxon>Eukaryota</taxon>
        <taxon>Metazoa</taxon>
        <taxon>Ecdysozoa</taxon>
        <taxon>Arthropoda</taxon>
        <taxon>Hexapoda</taxon>
        <taxon>Insecta</taxon>
        <taxon>Pterygota</taxon>
        <taxon>Neoptera</taxon>
        <taxon>Endopterygota</taxon>
        <taxon>Coleoptera</taxon>
        <taxon>Polyphaga</taxon>
        <taxon>Cucujiformia</taxon>
        <taxon>Tenebrionidae</taxon>
        <taxon>Pimeliinae</taxon>
        <taxon>Asbolus</taxon>
    </lineage>
</organism>
<protein>
    <submittedName>
        <fullName evidence="1">Uncharacterized protein</fullName>
    </submittedName>
</protein>
<evidence type="ECO:0000313" key="1">
    <source>
        <dbReference type="EMBL" id="RZC32536.1"/>
    </source>
</evidence>
<dbReference type="Proteomes" id="UP000292052">
    <property type="component" value="Unassembled WGS sequence"/>
</dbReference>